<dbReference type="OrthoDB" id="3057163at2759"/>
<dbReference type="EMBL" id="JACAZH010000029">
    <property type="protein sequence ID" value="KAF7340881.1"/>
    <property type="molecule type" value="Genomic_DNA"/>
</dbReference>
<evidence type="ECO:0000313" key="2">
    <source>
        <dbReference type="Proteomes" id="UP000623467"/>
    </source>
</evidence>
<sequence length="197" mass="22195">MSLTVTEIERPAHESLVLVGRTDAKSATFPVAWLTPSDKYVIDRAHWNKEPAPKDAPQDTDFSVEWNMFCFAPFLMPWVYGVEIAGLIIRRYFGLPGCIIPVAHIYGHPQETFVFTIAGPCDNHGKKDFYIFNYDEGPLSGNSLHRLRPAFSSVTDFHYNRRPDQLVPVPARPDKEAETHQALLDCGFLGPDASMDD</sequence>
<evidence type="ECO:0000313" key="1">
    <source>
        <dbReference type="EMBL" id="KAF7340881.1"/>
    </source>
</evidence>
<gene>
    <name evidence="1" type="ORF">MSAN_02117600</name>
</gene>
<dbReference type="AlphaFoldDB" id="A0A8H6XI06"/>
<accession>A0A8H6XI06</accession>
<protein>
    <submittedName>
        <fullName evidence="1">Uncharacterized protein</fullName>
    </submittedName>
</protein>
<reference evidence="1" key="1">
    <citation type="submission" date="2020-05" db="EMBL/GenBank/DDBJ databases">
        <title>Mycena genomes resolve the evolution of fungal bioluminescence.</title>
        <authorList>
            <person name="Tsai I.J."/>
        </authorList>
    </citation>
    <scope>NUCLEOTIDE SEQUENCE</scope>
    <source>
        <strain evidence="1">160909Yilan</strain>
    </source>
</reference>
<comment type="caution">
    <text evidence="1">The sequence shown here is derived from an EMBL/GenBank/DDBJ whole genome shotgun (WGS) entry which is preliminary data.</text>
</comment>
<name>A0A8H6XI06_9AGAR</name>
<proteinExistence type="predicted"/>
<keyword evidence="2" id="KW-1185">Reference proteome</keyword>
<dbReference type="Proteomes" id="UP000623467">
    <property type="component" value="Unassembled WGS sequence"/>
</dbReference>
<organism evidence="1 2">
    <name type="scientific">Mycena sanguinolenta</name>
    <dbReference type="NCBI Taxonomy" id="230812"/>
    <lineage>
        <taxon>Eukaryota</taxon>
        <taxon>Fungi</taxon>
        <taxon>Dikarya</taxon>
        <taxon>Basidiomycota</taxon>
        <taxon>Agaricomycotina</taxon>
        <taxon>Agaricomycetes</taxon>
        <taxon>Agaricomycetidae</taxon>
        <taxon>Agaricales</taxon>
        <taxon>Marasmiineae</taxon>
        <taxon>Mycenaceae</taxon>
        <taxon>Mycena</taxon>
    </lineage>
</organism>